<gene>
    <name evidence="6" type="ORF">B5P45_05480</name>
</gene>
<evidence type="ECO:0000313" key="6">
    <source>
        <dbReference type="EMBL" id="PIO45982.1"/>
    </source>
</evidence>
<accession>A0A2N9W2L4</accession>
<dbReference type="PANTHER" id="PTHR30417">
    <property type="entry name" value="N-ACETYLMURAMOYL-L-ALANINE AMIDASE AMID"/>
    <property type="match status" value="1"/>
</dbReference>
<evidence type="ECO:0000256" key="1">
    <source>
        <dbReference type="ARBA" id="ARBA00001561"/>
    </source>
</evidence>
<dbReference type="PANTHER" id="PTHR30417:SF1">
    <property type="entry name" value="N-ACETYLMURAMOYL-L-ALANINE AMIDASE AMID"/>
    <property type="match status" value="1"/>
</dbReference>
<sequence length="280" mass="29986">MNFRIKNHKLCVGSSNVNFVGSPNIGGELRPKFLIIHYTASGPDADIAKYFAQKAANVSAHLVVRRDGSVAQCVPFNVVAWHAGKSQWIGQDGAQYSGLNNHAIGIEIENWGPLNKSAGSWISWTGAMVDALKVIEARHKFGVPNCGWEVFTAAQIETVIAVAQAICSEYPIEDIMGHDDIAPGRKSDPGPGWDMEAFKAKVKGEAESGGAVMVVRSSSGLNIRSGAGASFPVVRPTPLSDGTKVLVHEASSKWRYVSVLTAAGQPDFSGWVHGDWLFEG</sequence>
<dbReference type="Gene3D" id="3.40.80.10">
    <property type="entry name" value="Peptidoglycan recognition protein-like"/>
    <property type="match status" value="1"/>
</dbReference>
<dbReference type="InterPro" id="IPR002502">
    <property type="entry name" value="Amidase_domain"/>
</dbReference>
<dbReference type="EMBL" id="MZMT01000014">
    <property type="protein sequence ID" value="PIO45982.1"/>
    <property type="molecule type" value="Genomic_DNA"/>
</dbReference>
<dbReference type="AlphaFoldDB" id="A0A2N9W2L4"/>
<keyword evidence="3" id="KW-0378">Hydrolase</keyword>
<dbReference type="SUPFAM" id="SSF55846">
    <property type="entry name" value="N-acetylmuramoyl-L-alanine amidase-like"/>
    <property type="match status" value="1"/>
</dbReference>
<evidence type="ECO:0000256" key="2">
    <source>
        <dbReference type="ARBA" id="ARBA00011901"/>
    </source>
</evidence>
<dbReference type="GO" id="GO:0009253">
    <property type="term" value="P:peptidoglycan catabolic process"/>
    <property type="evidence" value="ECO:0007669"/>
    <property type="project" value="InterPro"/>
</dbReference>
<name>A0A2N9W2L4_9HYPH</name>
<evidence type="ECO:0000313" key="7">
    <source>
        <dbReference type="Proteomes" id="UP000232163"/>
    </source>
</evidence>
<dbReference type="CDD" id="cd06583">
    <property type="entry name" value="PGRP"/>
    <property type="match status" value="1"/>
</dbReference>
<dbReference type="InterPro" id="IPR036505">
    <property type="entry name" value="Amidase/PGRP_sf"/>
</dbReference>
<dbReference type="Proteomes" id="UP000232163">
    <property type="component" value="Unassembled WGS sequence"/>
</dbReference>
<keyword evidence="4" id="KW-0961">Cell wall biogenesis/degradation</keyword>
<dbReference type="GO" id="GO:0009254">
    <property type="term" value="P:peptidoglycan turnover"/>
    <property type="evidence" value="ECO:0007669"/>
    <property type="project" value="TreeGrafter"/>
</dbReference>
<dbReference type="EC" id="3.5.1.28" evidence="2"/>
<dbReference type="Pfam" id="PF01510">
    <property type="entry name" value="Amidase_2"/>
    <property type="match status" value="1"/>
</dbReference>
<reference evidence="6 7" key="1">
    <citation type="journal article" date="2017" name="Int J Environ Stud">
        <title>Does the Miocene-Pliocene relict legume Oxytropis triphylla form nitrogen-fixing nodules with a combination of bacterial strains?</title>
        <authorList>
            <person name="Safronova V."/>
            <person name="Belimov A."/>
            <person name="Sazanova A."/>
            <person name="Kuznetsova I."/>
            <person name="Popova J."/>
            <person name="Andronov E."/>
            <person name="Verkhozina A."/>
            <person name="Tikhonovich I."/>
        </authorList>
    </citation>
    <scope>NUCLEOTIDE SEQUENCE [LARGE SCALE GENOMIC DNA]</scope>
    <source>
        <strain evidence="6 7">Tri-38</strain>
    </source>
</reference>
<proteinExistence type="predicted"/>
<evidence type="ECO:0000256" key="4">
    <source>
        <dbReference type="ARBA" id="ARBA00023316"/>
    </source>
</evidence>
<dbReference type="GO" id="GO:0008745">
    <property type="term" value="F:N-acetylmuramoyl-L-alanine amidase activity"/>
    <property type="evidence" value="ECO:0007669"/>
    <property type="project" value="UniProtKB-EC"/>
</dbReference>
<protein>
    <recommendedName>
        <fullName evidence="2">N-acetylmuramoyl-L-alanine amidase</fullName>
        <ecNumber evidence="2">3.5.1.28</ecNumber>
    </recommendedName>
</protein>
<dbReference type="GO" id="GO:0071555">
    <property type="term" value="P:cell wall organization"/>
    <property type="evidence" value="ECO:0007669"/>
    <property type="project" value="UniProtKB-KW"/>
</dbReference>
<dbReference type="Gene3D" id="2.30.30.40">
    <property type="entry name" value="SH3 Domains"/>
    <property type="match status" value="1"/>
</dbReference>
<keyword evidence="7" id="KW-1185">Reference proteome</keyword>
<feature type="domain" description="N-acetylmuramoyl-L-alanine amidase" evidence="5">
    <location>
        <begin position="22"/>
        <end position="190"/>
    </location>
</feature>
<evidence type="ECO:0000259" key="5">
    <source>
        <dbReference type="SMART" id="SM00644"/>
    </source>
</evidence>
<comment type="caution">
    <text evidence="6">The sequence shown here is derived from an EMBL/GenBank/DDBJ whole genome shotgun (WGS) entry which is preliminary data.</text>
</comment>
<dbReference type="SMART" id="SM00644">
    <property type="entry name" value="Ami_2"/>
    <property type="match status" value="1"/>
</dbReference>
<dbReference type="InterPro" id="IPR051206">
    <property type="entry name" value="NAMLAA_amidase_2"/>
</dbReference>
<comment type="catalytic activity">
    <reaction evidence="1">
        <text>Hydrolyzes the link between N-acetylmuramoyl residues and L-amino acid residues in certain cell-wall glycopeptides.</text>
        <dbReference type="EC" id="3.5.1.28"/>
    </reaction>
</comment>
<evidence type="ECO:0000256" key="3">
    <source>
        <dbReference type="ARBA" id="ARBA00022801"/>
    </source>
</evidence>
<organism evidence="6 7">
    <name type="scientific">Phyllobacterium zundukense</name>
    <dbReference type="NCBI Taxonomy" id="1867719"/>
    <lineage>
        <taxon>Bacteria</taxon>
        <taxon>Pseudomonadati</taxon>
        <taxon>Pseudomonadota</taxon>
        <taxon>Alphaproteobacteria</taxon>
        <taxon>Hyphomicrobiales</taxon>
        <taxon>Phyllobacteriaceae</taxon>
        <taxon>Phyllobacterium</taxon>
    </lineage>
</organism>